<dbReference type="Proteomes" id="UP000216345">
    <property type="component" value="Unassembled WGS sequence"/>
</dbReference>
<protein>
    <submittedName>
        <fullName evidence="1">Uncharacterized protein</fullName>
    </submittedName>
</protein>
<keyword evidence="2" id="KW-1185">Reference proteome</keyword>
<proteinExistence type="predicted"/>
<sequence length="38" mass="4411">MKPVFLLRFHFIQGGTASEIKQDYSSWVDKREKPVGSQ</sequence>
<evidence type="ECO:0000313" key="2">
    <source>
        <dbReference type="Proteomes" id="UP000216345"/>
    </source>
</evidence>
<dbReference type="AlphaFoldDB" id="A0A256FP06"/>
<evidence type="ECO:0000313" key="1">
    <source>
        <dbReference type="EMBL" id="OYR16567.1"/>
    </source>
</evidence>
<reference evidence="1 2" key="1">
    <citation type="submission" date="2017-07" db="EMBL/GenBank/DDBJ databases">
        <title>Phylogenetic study on the rhizospheric bacterium Ochrobactrum sp. A44.</title>
        <authorList>
            <person name="Krzyzanowska D.M."/>
            <person name="Ossowicki A."/>
            <person name="Rajewska M."/>
            <person name="Maciag T."/>
            <person name="Kaczynski Z."/>
            <person name="Czerwicka M."/>
            <person name="Jafra S."/>
        </authorList>
    </citation>
    <scope>NUCLEOTIDE SEQUENCE [LARGE SCALE GENOMIC DNA]</scope>
    <source>
        <strain evidence="1 2">PR17</strain>
    </source>
</reference>
<name>A0A256FP06_9HYPH</name>
<gene>
    <name evidence="1" type="ORF">CEV32_4200</name>
</gene>
<dbReference type="EMBL" id="NNRK01000022">
    <property type="protein sequence ID" value="OYR16567.1"/>
    <property type="molecule type" value="Genomic_DNA"/>
</dbReference>
<comment type="caution">
    <text evidence="1">The sequence shown here is derived from an EMBL/GenBank/DDBJ whole genome shotgun (WGS) entry which is preliminary data.</text>
</comment>
<organism evidence="1 2">
    <name type="scientific">Brucella rhizosphaerae</name>
    <dbReference type="NCBI Taxonomy" id="571254"/>
    <lineage>
        <taxon>Bacteria</taxon>
        <taxon>Pseudomonadati</taxon>
        <taxon>Pseudomonadota</taxon>
        <taxon>Alphaproteobacteria</taxon>
        <taxon>Hyphomicrobiales</taxon>
        <taxon>Brucellaceae</taxon>
        <taxon>Brucella/Ochrobactrum group</taxon>
        <taxon>Brucella</taxon>
    </lineage>
</organism>
<accession>A0A256FP06</accession>